<dbReference type="EMBL" id="JABAHY010000006">
    <property type="protein sequence ID" value="NLS09925.1"/>
    <property type="molecule type" value="Genomic_DNA"/>
</dbReference>
<dbReference type="InterPro" id="IPR004305">
    <property type="entry name" value="Thiaminase-2/PQQC"/>
</dbReference>
<evidence type="ECO:0000256" key="1">
    <source>
        <dbReference type="ARBA" id="ARBA00004948"/>
    </source>
</evidence>
<dbReference type="UniPathway" id="UPA00060"/>
<proteinExistence type="inferred from homology"/>
<dbReference type="Pfam" id="PF03070">
    <property type="entry name" value="TENA_THI-4"/>
    <property type="match status" value="1"/>
</dbReference>
<dbReference type="RefSeq" id="WP_168887407.1">
    <property type="nucleotide sequence ID" value="NZ_JABAHY010000006.1"/>
</dbReference>
<evidence type="ECO:0000256" key="2">
    <source>
        <dbReference type="RuleBase" id="RU363093"/>
    </source>
</evidence>
<sequence length="221" mass="24779">MTSLFERLKTAAADAWQAYTHHEFINQLEAGTLPQAAFRHYLVQDYLFLLQFSRAYALAAYKGQTFADVAKGQAGLLASLEESELHVRLCAEWGISREEMAATPEHPATVAYTRYVLDTGMRGDLLDLHVALSPCVVGYSEIGKRLAPAIQQQPDHPYAEWISEYASEEVQQLAAEAIGYIDHLGERFLSEARFENLAQIFATATRMETAFWQMGLDLGQE</sequence>
<dbReference type="AlphaFoldDB" id="A0A7X8YDY3"/>
<dbReference type="NCBIfam" id="TIGR04306">
    <property type="entry name" value="salvage_TenA"/>
    <property type="match status" value="1"/>
</dbReference>
<keyword evidence="2" id="KW-0784">Thiamine biosynthesis</keyword>
<reference evidence="4 5" key="1">
    <citation type="submission" date="2020-04" db="EMBL/GenBank/DDBJ databases">
        <title>Nesterenkonia sp. nov., isolated from marine sediment.</title>
        <authorList>
            <person name="Zhang G."/>
        </authorList>
    </citation>
    <scope>NUCLEOTIDE SEQUENCE [LARGE SCALE GENOMIC DNA]</scope>
    <source>
        <strain evidence="4 5">MY13</strain>
    </source>
</reference>
<evidence type="ECO:0000313" key="5">
    <source>
        <dbReference type="Proteomes" id="UP000523139"/>
    </source>
</evidence>
<dbReference type="SUPFAM" id="SSF48613">
    <property type="entry name" value="Heme oxygenase-like"/>
    <property type="match status" value="1"/>
</dbReference>
<name>A0A7X8YDY3_9MICC</name>
<dbReference type="GO" id="GO:0009229">
    <property type="term" value="P:thiamine diphosphate biosynthetic process"/>
    <property type="evidence" value="ECO:0007669"/>
    <property type="project" value="UniProtKB-UniPathway"/>
</dbReference>
<evidence type="ECO:0000313" key="4">
    <source>
        <dbReference type="EMBL" id="NLS09925.1"/>
    </source>
</evidence>
<comment type="function">
    <text evidence="2">Catalyzes an amino-pyrimidine hydrolysis reaction at the C5' of the pyrimidine moiety of thiamine compounds, a reaction that is part of a thiamine salvage pathway.</text>
</comment>
<dbReference type="PANTHER" id="PTHR43198:SF2">
    <property type="entry name" value="SI:CH1073-67J19.1-RELATED"/>
    <property type="match status" value="1"/>
</dbReference>
<dbReference type="InterPro" id="IPR027574">
    <property type="entry name" value="Thiaminase_II"/>
</dbReference>
<accession>A0A7X8YDY3</accession>
<gene>
    <name evidence="4" type="primary">tenA</name>
    <name evidence="4" type="ORF">HGQ17_07900</name>
</gene>
<dbReference type="EC" id="3.5.99.2" evidence="2"/>
<comment type="catalytic activity">
    <reaction evidence="2">
        <text>thiamine + H2O = 5-(2-hydroxyethyl)-4-methylthiazole + 4-amino-5-hydroxymethyl-2-methylpyrimidine + H(+)</text>
        <dbReference type="Rhea" id="RHEA:17509"/>
        <dbReference type="ChEBI" id="CHEBI:15377"/>
        <dbReference type="ChEBI" id="CHEBI:15378"/>
        <dbReference type="ChEBI" id="CHEBI:16892"/>
        <dbReference type="ChEBI" id="CHEBI:17957"/>
        <dbReference type="ChEBI" id="CHEBI:18385"/>
        <dbReference type="EC" id="3.5.99.2"/>
    </reaction>
</comment>
<feature type="domain" description="Thiaminase-2/PQQC" evidence="3">
    <location>
        <begin position="13"/>
        <end position="217"/>
    </location>
</feature>
<dbReference type="GO" id="GO:0005829">
    <property type="term" value="C:cytosol"/>
    <property type="evidence" value="ECO:0007669"/>
    <property type="project" value="TreeGrafter"/>
</dbReference>
<dbReference type="CDD" id="cd19367">
    <property type="entry name" value="TenA_C_ScTHI20-like"/>
    <property type="match status" value="1"/>
</dbReference>
<dbReference type="InterPro" id="IPR050967">
    <property type="entry name" value="Thiamine_Salvage_TenA"/>
</dbReference>
<dbReference type="GO" id="GO:0009228">
    <property type="term" value="P:thiamine biosynthetic process"/>
    <property type="evidence" value="ECO:0007669"/>
    <property type="project" value="UniProtKB-KW"/>
</dbReference>
<protein>
    <recommendedName>
        <fullName evidence="2">Aminopyrimidine aminohydrolase</fullName>
        <ecNumber evidence="2">3.5.99.2</ecNumber>
    </recommendedName>
</protein>
<keyword evidence="5" id="KW-1185">Reference proteome</keyword>
<dbReference type="PANTHER" id="PTHR43198">
    <property type="entry name" value="BIFUNCTIONAL TH2 PROTEIN"/>
    <property type="match status" value="1"/>
</dbReference>
<comment type="similarity">
    <text evidence="2">Belongs to the TenA family.</text>
</comment>
<dbReference type="GO" id="GO:0050334">
    <property type="term" value="F:thiaminase activity"/>
    <property type="evidence" value="ECO:0007669"/>
    <property type="project" value="UniProtKB-EC"/>
</dbReference>
<dbReference type="InterPro" id="IPR016084">
    <property type="entry name" value="Haem_Oase-like_multi-hlx"/>
</dbReference>
<dbReference type="Proteomes" id="UP000523139">
    <property type="component" value="Unassembled WGS sequence"/>
</dbReference>
<comment type="caution">
    <text evidence="4">The sequence shown here is derived from an EMBL/GenBank/DDBJ whole genome shotgun (WGS) entry which is preliminary data.</text>
</comment>
<comment type="pathway">
    <text evidence="1 2">Cofactor biosynthesis; thiamine diphosphate biosynthesis.</text>
</comment>
<keyword evidence="2" id="KW-0378">Hydrolase</keyword>
<comment type="catalytic activity">
    <reaction evidence="2">
        <text>4-amino-5-aminomethyl-2-methylpyrimidine + H2O = 4-amino-5-hydroxymethyl-2-methylpyrimidine + NH4(+)</text>
        <dbReference type="Rhea" id="RHEA:31799"/>
        <dbReference type="ChEBI" id="CHEBI:15377"/>
        <dbReference type="ChEBI" id="CHEBI:16892"/>
        <dbReference type="ChEBI" id="CHEBI:28938"/>
        <dbReference type="ChEBI" id="CHEBI:63416"/>
        <dbReference type="EC" id="3.5.99.2"/>
    </reaction>
</comment>
<evidence type="ECO:0000259" key="3">
    <source>
        <dbReference type="Pfam" id="PF03070"/>
    </source>
</evidence>
<organism evidence="4 5">
    <name type="scientific">Nesterenkonia sedimenti</name>
    <dbReference type="NCBI Taxonomy" id="1463632"/>
    <lineage>
        <taxon>Bacteria</taxon>
        <taxon>Bacillati</taxon>
        <taxon>Actinomycetota</taxon>
        <taxon>Actinomycetes</taxon>
        <taxon>Micrococcales</taxon>
        <taxon>Micrococcaceae</taxon>
        <taxon>Nesterenkonia</taxon>
    </lineage>
</organism>
<dbReference type="Gene3D" id="1.20.910.10">
    <property type="entry name" value="Heme oxygenase-like"/>
    <property type="match status" value="1"/>
</dbReference>